<protein>
    <recommendedName>
        <fullName evidence="1">G domain-containing protein</fullName>
    </recommendedName>
</protein>
<evidence type="ECO:0000259" key="1">
    <source>
        <dbReference type="Pfam" id="PF01926"/>
    </source>
</evidence>
<sequence length="122" mass="13817">TFKAMLHYVEEKALPFFIIANKSDRVDKEQILETVLCFEGYPVIVSSMLDGTGLGLIKKEIRERFEPGSRIVVLGIFNSGKSSLIKRLTNNHDIFISDMPGSTLSFLEYNYGRSMKLRARAP</sequence>
<dbReference type="Pfam" id="PF01926">
    <property type="entry name" value="MMR_HSR1"/>
    <property type="match status" value="1"/>
</dbReference>
<evidence type="ECO:0000313" key="2">
    <source>
        <dbReference type="EMBL" id="GAH80755.1"/>
    </source>
</evidence>
<comment type="caution">
    <text evidence="2">The sequence shown here is derived from an EMBL/GenBank/DDBJ whole genome shotgun (WGS) entry which is preliminary data.</text>
</comment>
<gene>
    <name evidence="2" type="ORF">S03H2_68126</name>
</gene>
<dbReference type="SUPFAM" id="SSF52540">
    <property type="entry name" value="P-loop containing nucleoside triphosphate hydrolases"/>
    <property type="match status" value="1"/>
</dbReference>
<feature type="non-terminal residue" evidence="2">
    <location>
        <position position="1"/>
    </location>
</feature>
<dbReference type="Gene3D" id="3.40.50.300">
    <property type="entry name" value="P-loop containing nucleotide triphosphate hydrolases"/>
    <property type="match status" value="2"/>
</dbReference>
<organism evidence="2">
    <name type="scientific">marine sediment metagenome</name>
    <dbReference type="NCBI Taxonomy" id="412755"/>
    <lineage>
        <taxon>unclassified sequences</taxon>
        <taxon>metagenomes</taxon>
        <taxon>ecological metagenomes</taxon>
    </lineage>
</organism>
<name>X1JGU9_9ZZZZ</name>
<dbReference type="InterPro" id="IPR006073">
    <property type="entry name" value="GTP-bd"/>
</dbReference>
<dbReference type="InterPro" id="IPR027417">
    <property type="entry name" value="P-loop_NTPase"/>
</dbReference>
<accession>X1JGU9</accession>
<dbReference type="AlphaFoldDB" id="X1JGU9"/>
<reference evidence="2" key="1">
    <citation type="journal article" date="2014" name="Front. Microbiol.">
        <title>High frequency of phylogenetically diverse reductive dehalogenase-homologous genes in deep subseafloor sedimentary metagenomes.</title>
        <authorList>
            <person name="Kawai M."/>
            <person name="Futagami T."/>
            <person name="Toyoda A."/>
            <person name="Takaki Y."/>
            <person name="Nishi S."/>
            <person name="Hori S."/>
            <person name="Arai W."/>
            <person name="Tsubouchi T."/>
            <person name="Morono Y."/>
            <person name="Uchiyama I."/>
            <person name="Ito T."/>
            <person name="Fujiyama A."/>
            <person name="Inagaki F."/>
            <person name="Takami H."/>
        </authorList>
    </citation>
    <scope>NUCLEOTIDE SEQUENCE</scope>
    <source>
        <strain evidence="2">Expedition CK06-06</strain>
    </source>
</reference>
<dbReference type="GO" id="GO:0005525">
    <property type="term" value="F:GTP binding"/>
    <property type="evidence" value="ECO:0007669"/>
    <property type="project" value="InterPro"/>
</dbReference>
<feature type="domain" description="G" evidence="1">
    <location>
        <begin position="70"/>
        <end position="111"/>
    </location>
</feature>
<proteinExistence type="predicted"/>
<dbReference type="EMBL" id="BARU01044735">
    <property type="protein sequence ID" value="GAH80755.1"/>
    <property type="molecule type" value="Genomic_DNA"/>
</dbReference>